<dbReference type="SUPFAM" id="SSF51735">
    <property type="entry name" value="NAD(P)-binding Rossmann-fold domains"/>
    <property type="match status" value="1"/>
</dbReference>
<reference evidence="8 9" key="1">
    <citation type="submission" date="2016-11" db="EMBL/GenBank/DDBJ databases">
        <authorList>
            <person name="Jaros S."/>
            <person name="Januszkiewicz K."/>
            <person name="Wedrychowicz H."/>
        </authorList>
    </citation>
    <scope>NUCLEOTIDE SEQUENCE [LARGE SCALE GENOMIC DNA]</scope>
    <source>
        <strain evidence="8 9">DSM 22153</strain>
    </source>
</reference>
<comment type="similarity">
    <text evidence="2 6">Belongs to the dTDP-4-dehydrorhamnose reductase family.</text>
</comment>
<proteinExistence type="inferred from homology"/>
<dbReference type="CDD" id="cd05254">
    <property type="entry name" value="dTDP_HR_like_SDR_e"/>
    <property type="match status" value="1"/>
</dbReference>
<keyword evidence="6" id="KW-0560">Oxidoreductase</keyword>
<dbReference type="GO" id="GO:0008831">
    <property type="term" value="F:dTDP-4-dehydrorhamnose reductase activity"/>
    <property type="evidence" value="ECO:0007669"/>
    <property type="project" value="UniProtKB-EC"/>
</dbReference>
<evidence type="ECO:0000256" key="6">
    <source>
        <dbReference type="RuleBase" id="RU364082"/>
    </source>
</evidence>
<dbReference type="RefSeq" id="WP_073015284.1">
    <property type="nucleotide sequence ID" value="NZ_FRBW01000006.1"/>
</dbReference>
<gene>
    <name evidence="8" type="ORF">SAMN05444272_4147</name>
</gene>
<dbReference type="UniPathway" id="UPA00124"/>
<sequence length="272" mass="29100">MKILVTGKEGQVARCLADRAKDHPKLELIFVAREGTDTVLDLADPDTIRAAVAAHKPDVILNAAAYTAVDQAEDEPDLAMAVNGTAPGILAAEAAKIGAKIIHISTDYVFDGDLDRPYLPSDPVNPIGVYGKTKLAGEEAVRAANPDHVIARTAWVYSPYGKNFYKTMLRLAETKDEISVVDDQIGNPTSAYEIADGLLAICDDWEKGGSKRLGETIHLVGPDAMTWCGFARKIFAESKASGGPSCHVNAISTADYPTKAKRPANSRLEQPA</sequence>
<dbReference type="Proteomes" id="UP000186002">
    <property type="component" value="Unassembled WGS sequence"/>
</dbReference>
<dbReference type="Gene3D" id="3.90.25.10">
    <property type="entry name" value="UDP-galactose 4-epimerase, domain 1"/>
    <property type="match status" value="1"/>
</dbReference>
<dbReference type="EMBL" id="FRBW01000006">
    <property type="protein sequence ID" value="SHN12236.1"/>
    <property type="molecule type" value="Genomic_DNA"/>
</dbReference>
<dbReference type="AlphaFoldDB" id="A0A1M7P6M9"/>
<organism evidence="8 9">
    <name type="scientific">Roseibium suaedae</name>
    <dbReference type="NCBI Taxonomy" id="735517"/>
    <lineage>
        <taxon>Bacteria</taxon>
        <taxon>Pseudomonadati</taxon>
        <taxon>Pseudomonadota</taxon>
        <taxon>Alphaproteobacteria</taxon>
        <taxon>Hyphomicrobiales</taxon>
        <taxon>Stappiaceae</taxon>
        <taxon>Roseibium</taxon>
    </lineage>
</organism>
<dbReference type="GO" id="GO:0019305">
    <property type="term" value="P:dTDP-rhamnose biosynthetic process"/>
    <property type="evidence" value="ECO:0007669"/>
    <property type="project" value="UniProtKB-UniPathway"/>
</dbReference>
<evidence type="ECO:0000256" key="5">
    <source>
        <dbReference type="ARBA" id="ARBA00048200"/>
    </source>
</evidence>
<dbReference type="Gene3D" id="3.40.50.720">
    <property type="entry name" value="NAD(P)-binding Rossmann-like Domain"/>
    <property type="match status" value="1"/>
</dbReference>
<keyword evidence="6" id="KW-0521">NADP</keyword>
<dbReference type="NCBIfam" id="TIGR01214">
    <property type="entry name" value="rmlD"/>
    <property type="match status" value="1"/>
</dbReference>
<dbReference type="InterPro" id="IPR005913">
    <property type="entry name" value="dTDP_dehydrorham_reduct"/>
</dbReference>
<dbReference type="STRING" id="735517.SAMN05444272_4147"/>
<dbReference type="InterPro" id="IPR029903">
    <property type="entry name" value="RmlD-like-bd"/>
</dbReference>
<evidence type="ECO:0000313" key="8">
    <source>
        <dbReference type="EMBL" id="SHN12236.1"/>
    </source>
</evidence>
<comment type="function">
    <text evidence="6">Catalyzes the reduction of dTDP-6-deoxy-L-lyxo-4-hexulose to yield dTDP-L-rhamnose.</text>
</comment>
<dbReference type="PANTHER" id="PTHR10491:SF4">
    <property type="entry name" value="METHIONINE ADENOSYLTRANSFERASE 2 SUBUNIT BETA"/>
    <property type="match status" value="1"/>
</dbReference>
<dbReference type="PANTHER" id="PTHR10491">
    <property type="entry name" value="DTDP-4-DEHYDRORHAMNOSE REDUCTASE"/>
    <property type="match status" value="1"/>
</dbReference>
<dbReference type="OrthoDB" id="9803892at2"/>
<dbReference type="Pfam" id="PF04321">
    <property type="entry name" value="RmlD_sub_bind"/>
    <property type="match status" value="1"/>
</dbReference>
<comment type="cofactor">
    <cofactor evidence="6">
        <name>Mg(2+)</name>
        <dbReference type="ChEBI" id="CHEBI:18420"/>
    </cofactor>
    <text evidence="6">Binds 1 Mg(2+) ion per monomer.</text>
</comment>
<comment type="catalytic activity">
    <reaction evidence="5 6">
        <text>dTDP-beta-L-rhamnose + NADP(+) = dTDP-4-dehydro-beta-L-rhamnose + NADPH + H(+)</text>
        <dbReference type="Rhea" id="RHEA:21796"/>
        <dbReference type="ChEBI" id="CHEBI:15378"/>
        <dbReference type="ChEBI" id="CHEBI:57510"/>
        <dbReference type="ChEBI" id="CHEBI:57783"/>
        <dbReference type="ChEBI" id="CHEBI:58349"/>
        <dbReference type="ChEBI" id="CHEBI:62830"/>
        <dbReference type="EC" id="1.1.1.133"/>
    </reaction>
</comment>
<evidence type="ECO:0000256" key="1">
    <source>
        <dbReference type="ARBA" id="ARBA00004781"/>
    </source>
</evidence>
<accession>A0A1M7P6M9</accession>
<evidence type="ECO:0000256" key="2">
    <source>
        <dbReference type="ARBA" id="ARBA00010944"/>
    </source>
</evidence>
<feature type="domain" description="RmlD-like substrate binding" evidence="7">
    <location>
        <begin position="1"/>
        <end position="269"/>
    </location>
</feature>
<evidence type="ECO:0000313" key="9">
    <source>
        <dbReference type="Proteomes" id="UP000186002"/>
    </source>
</evidence>
<evidence type="ECO:0000256" key="3">
    <source>
        <dbReference type="ARBA" id="ARBA00012929"/>
    </source>
</evidence>
<dbReference type="EC" id="1.1.1.133" evidence="3 6"/>
<name>A0A1M7P6M9_9HYPH</name>
<protein>
    <recommendedName>
        <fullName evidence="4 6">dTDP-4-dehydrorhamnose reductase</fullName>
        <ecNumber evidence="3 6">1.1.1.133</ecNumber>
    </recommendedName>
</protein>
<evidence type="ECO:0000256" key="4">
    <source>
        <dbReference type="ARBA" id="ARBA00017099"/>
    </source>
</evidence>
<keyword evidence="9" id="KW-1185">Reference proteome</keyword>
<comment type="pathway">
    <text evidence="1 6">Carbohydrate biosynthesis; dTDP-L-rhamnose biosynthesis.</text>
</comment>
<dbReference type="InterPro" id="IPR036291">
    <property type="entry name" value="NAD(P)-bd_dom_sf"/>
</dbReference>
<evidence type="ECO:0000259" key="7">
    <source>
        <dbReference type="Pfam" id="PF04321"/>
    </source>
</evidence>